<keyword evidence="4" id="KW-0464">Manganese</keyword>
<feature type="binding site" evidence="4">
    <location>
        <position position="457"/>
    </location>
    <ligand>
        <name>Mg(2+)</name>
        <dbReference type="ChEBI" id="CHEBI:18420"/>
        <label>1</label>
    </ligand>
</feature>
<evidence type="ECO:0000256" key="2">
    <source>
        <dbReference type="ARBA" id="ARBA00022801"/>
    </source>
</evidence>
<proteinExistence type="predicted"/>
<dbReference type="SUPFAM" id="SSF57756">
    <property type="entry name" value="Retrovirus zinc finger-like domains"/>
    <property type="match status" value="1"/>
</dbReference>
<feature type="region of interest" description="Disordered" evidence="6">
    <location>
        <begin position="75"/>
        <end position="109"/>
    </location>
</feature>
<dbReference type="InterPro" id="IPR036691">
    <property type="entry name" value="Endo/exonu/phosph_ase_sf"/>
</dbReference>
<sequence length="943" mass="107033">MLAAIGPVAYQAMDKRVEGRYGNIRGCVLIDPSLELPSKVGIRTPWLKTYMQPVIFTKLPDHCFICHTKGHWARNCPKKRQEGNPRPIPVPDGLDRPEEGAVAAESSELPSVRDAVALGGDGFEEVQPRSKSHRQEQPVMDTNLEVNEGNSFAVLAEGVHEDGEDGNEEGEGQSFDQGMEVEEAAEMDQITVPEEIGDSQPLQQHSTLPEEVMGGGTLLPVDVQDPCQDKENSVEVREEVMLDDTSNLGRVEMVLKAALTELQTEGPQSHKEHCNLTRSDPLSRYTELLKAVEAQKQGLNDQEREENPFQVGVLPFSEKTVGQEVDFSSTHYGFGKGGRGPEKKEGGVNKGKPGVQRHGSKENRPREFNSLRVSQVPEKRRALVTMDMNGCHLADSVDCFIDLEDDNQRERKLRDEDNQLKLVTWNVRGVAKPVKARAVKGWLHTKAKNVNIISLQELKVNNWSTRRWLSGIRKNGTFVFDKPHGSRGGTVLILDSSMRVIQSGIGGQGRLAWAKIQLGDIQCGVISVHAPNKRCARIEFWRNVREVMGDDNWLVTEDFNQVELREDSRGRSAVVKGSEERQWRELSLRLGLIDCFFCAASLAGTRFTRMAKRRRRIDCARLDRTYLTQGGNWLDHVRRVEHHRTRVILDHMHVSTDIQLIPEDGRRRVEGYFKMSHFDLRDPAVTQRVREAWSNEPAVVKDDRRRWARGWIRVKRVLQEVHREKEAARRSEGDLEKEIAWRKENLSEDATDAEVSMLVELEGRLRVRQLEDARVWRVRSRTKWLGEGEAPNRYFFAKLKAKYAREKLEALEEPDGEVTTDRDRILGHVHEFYSNLFSADEDSEDRIRERSKVTDLIQERLTPEESRGMSAMPDQKEIEGVVFGLKKDKAPGADGLTAEVLRLCWDFVGGDCIRFVRAVWAKKSMLQSDCLAMSVIAESRTTS</sequence>
<protein>
    <recommendedName>
        <fullName evidence="7">CCHC-type domain-containing protein</fullName>
    </recommendedName>
</protein>
<dbReference type="Gene3D" id="3.60.10.10">
    <property type="entry name" value="Endonuclease/exonuclease/phosphatase"/>
    <property type="match status" value="1"/>
</dbReference>
<evidence type="ECO:0000256" key="3">
    <source>
        <dbReference type="ARBA" id="ARBA00022842"/>
    </source>
</evidence>
<dbReference type="PROSITE" id="PS50158">
    <property type="entry name" value="ZF_CCHC"/>
    <property type="match status" value="1"/>
</dbReference>
<dbReference type="PANTHER" id="PTHR22748">
    <property type="entry name" value="AP ENDONUCLEASE"/>
    <property type="match status" value="1"/>
</dbReference>
<keyword evidence="5" id="KW-0862">Zinc</keyword>
<dbReference type="Proteomes" id="UP001633002">
    <property type="component" value="Unassembled WGS sequence"/>
</dbReference>
<evidence type="ECO:0000313" key="8">
    <source>
        <dbReference type="EMBL" id="KAL3691404.1"/>
    </source>
</evidence>
<reference evidence="8 9" key="1">
    <citation type="submission" date="2024-09" db="EMBL/GenBank/DDBJ databases">
        <title>Chromosome-scale assembly of Riccia sorocarpa.</title>
        <authorList>
            <person name="Paukszto L."/>
        </authorList>
    </citation>
    <scope>NUCLEOTIDE SEQUENCE [LARGE SCALE GENOMIC DNA]</scope>
    <source>
        <strain evidence="8">LP-2024</strain>
        <tissue evidence="8">Aerial parts of the thallus</tissue>
    </source>
</reference>
<keyword evidence="5" id="KW-0863">Zinc-finger</keyword>
<evidence type="ECO:0000313" key="9">
    <source>
        <dbReference type="Proteomes" id="UP001633002"/>
    </source>
</evidence>
<dbReference type="GO" id="GO:0016787">
    <property type="term" value="F:hydrolase activity"/>
    <property type="evidence" value="ECO:0007669"/>
    <property type="project" value="UniProtKB-KW"/>
</dbReference>
<evidence type="ECO:0000256" key="6">
    <source>
        <dbReference type="SAM" id="MobiDB-lite"/>
    </source>
</evidence>
<dbReference type="InterPro" id="IPR036875">
    <property type="entry name" value="Znf_CCHC_sf"/>
</dbReference>
<accession>A0ABD3HM98</accession>
<keyword evidence="9" id="KW-1185">Reference proteome</keyword>
<dbReference type="EMBL" id="JBJQOH010000003">
    <property type="protein sequence ID" value="KAL3691404.1"/>
    <property type="molecule type" value="Genomic_DNA"/>
</dbReference>
<organism evidence="8 9">
    <name type="scientific">Riccia sorocarpa</name>
    <dbReference type="NCBI Taxonomy" id="122646"/>
    <lineage>
        <taxon>Eukaryota</taxon>
        <taxon>Viridiplantae</taxon>
        <taxon>Streptophyta</taxon>
        <taxon>Embryophyta</taxon>
        <taxon>Marchantiophyta</taxon>
        <taxon>Marchantiopsida</taxon>
        <taxon>Marchantiidae</taxon>
        <taxon>Marchantiales</taxon>
        <taxon>Ricciaceae</taxon>
        <taxon>Riccia</taxon>
    </lineage>
</organism>
<keyword evidence="2" id="KW-0378">Hydrolase</keyword>
<dbReference type="InterPro" id="IPR004808">
    <property type="entry name" value="AP_endonuc_1"/>
</dbReference>
<evidence type="ECO:0000259" key="7">
    <source>
        <dbReference type="PROSITE" id="PS50158"/>
    </source>
</evidence>
<feature type="binding site" evidence="4">
    <location>
        <position position="426"/>
    </location>
    <ligand>
        <name>Mg(2+)</name>
        <dbReference type="ChEBI" id="CHEBI:18420"/>
        <label>1</label>
    </ligand>
</feature>
<name>A0ABD3HM98_9MARC</name>
<comment type="cofactor">
    <cofactor evidence="4">
        <name>Mg(2+)</name>
        <dbReference type="ChEBI" id="CHEBI:18420"/>
    </cofactor>
    <cofactor evidence="4">
        <name>Mn(2+)</name>
        <dbReference type="ChEBI" id="CHEBI:29035"/>
    </cofactor>
    <text evidence="4">Probably binds two magnesium or manganese ions per subunit.</text>
</comment>
<keyword evidence="3 4" id="KW-0460">Magnesium</keyword>
<dbReference type="Gene3D" id="4.10.60.10">
    <property type="entry name" value="Zinc finger, CCHC-type"/>
    <property type="match status" value="1"/>
</dbReference>
<dbReference type="SUPFAM" id="SSF56219">
    <property type="entry name" value="DNase I-like"/>
    <property type="match status" value="1"/>
</dbReference>
<evidence type="ECO:0000256" key="4">
    <source>
        <dbReference type="PIRSR" id="PIRSR604808-2"/>
    </source>
</evidence>
<evidence type="ECO:0000256" key="5">
    <source>
        <dbReference type="PROSITE-ProRule" id="PRU00047"/>
    </source>
</evidence>
<evidence type="ECO:0000256" key="1">
    <source>
        <dbReference type="ARBA" id="ARBA00022723"/>
    </source>
</evidence>
<dbReference type="PANTHER" id="PTHR22748:SF4">
    <property type="entry name" value="DNA-(APURINIC OR APYRIMIDINIC SITE) ENDONUCLEASE 2"/>
    <property type="match status" value="1"/>
</dbReference>
<keyword evidence="1 4" id="KW-0479">Metal-binding</keyword>
<comment type="caution">
    <text evidence="8">The sequence shown here is derived from an EMBL/GenBank/DDBJ whole genome shotgun (WGS) entry which is preliminary data.</text>
</comment>
<feature type="domain" description="CCHC-type" evidence="7">
    <location>
        <begin position="63"/>
        <end position="78"/>
    </location>
</feature>
<feature type="region of interest" description="Disordered" evidence="6">
    <location>
        <begin position="331"/>
        <end position="366"/>
    </location>
</feature>
<dbReference type="GO" id="GO:0008270">
    <property type="term" value="F:zinc ion binding"/>
    <property type="evidence" value="ECO:0007669"/>
    <property type="project" value="UniProtKB-KW"/>
</dbReference>
<dbReference type="InterPro" id="IPR001878">
    <property type="entry name" value="Znf_CCHC"/>
</dbReference>
<gene>
    <name evidence="8" type="ORF">R1sor_005055</name>
</gene>
<dbReference type="AlphaFoldDB" id="A0ABD3HM98"/>